<evidence type="ECO:0000256" key="6">
    <source>
        <dbReference type="ARBA" id="ARBA00022840"/>
    </source>
</evidence>
<dbReference type="PROSITE" id="PS00933">
    <property type="entry name" value="FGGY_KINASES_1"/>
    <property type="match status" value="1"/>
</dbReference>
<dbReference type="CDD" id="cd07808">
    <property type="entry name" value="ASKHA_NBD_FGGY_EcXK-like"/>
    <property type="match status" value="1"/>
</dbReference>
<dbReference type="AlphaFoldDB" id="A0A0H1R8H5"/>
<evidence type="ECO:0000256" key="8">
    <source>
        <dbReference type="HAMAP-Rule" id="MF_02220"/>
    </source>
</evidence>
<organism evidence="13 14">
    <name type="scientific">Microvirga vignae</name>
    <dbReference type="NCBI Taxonomy" id="1225564"/>
    <lineage>
        <taxon>Bacteria</taxon>
        <taxon>Pseudomonadati</taxon>
        <taxon>Pseudomonadota</taxon>
        <taxon>Alphaproteobacteria</taxon>
        <taxon>Hyphomicrobiales</taxon>
        <taxon>Methylobacteriaceae</taxon>
        <taxon>Microvirga</taxon>
    </lineage>
</organism>
<feature type="domain" description="Carbohydrate kinase FGGY N-terminal" evidence="11">
    <location>
        <begin position="4"/>
        <end position="245"/>
    </location>
</feature>
<accession>A0A0H1R8H5</accession>
<evidence type="ECO:0000256" key="2">
    <source>
        <dbReference type="ARBA" id="ARBA00022629"/>
    </source>
</evidence>
<dbReference type="InterPro" id="IPR018484">
    <property type="entry name" value="FGGY_N"/>
</dbReference>
<dbReference type="Pfam" id="PF00370">
    <property type="entry name" value="FGGY_N"/>
    <property type="match status" value="1"/>
</dbReference>
<dbReference type="EC" id="2.7.1.17" evidence="8 10"/>
<dbReference type="InterPro" id="IPR000577">
    <property type="entry name" value="Carb_kinase_FGGY"/>
</dbReference>
<comment type="caution">
    <text evidence="13">The sequence shown here is derived from an EMBL/GenBank/DDBJ whole genome shotgun (WGS) entry which is preliminary data.</text>
</comment>
<feature type="site" description="Important for activity" evidence="8">
    <location>
        <position position="8"/>
    </location>
</feature>
<dbReference type="PIRSF" id="PIRSF000538">
    <property type="entry name" value="GlpK"/>
    <property type="match status" value="1"/>
</dbReference>
<dbReference type="GO" id="GO:0005998">
    <property type="term" value="P:xylulose catabolic process"/>
    <property type="evidence" value="ECO:0007669"/>
    <property type="project" value="UniProtKB-UniRule"/>
</dbReference>
<evidence type="ECO:0000256" key="10">
    <source>
        <dbReference type="RuleBase" id="RU364073"/>
    </source>
</evidence>
<keyword evidence="4 8" id="KW-0547">Nucleotide-binding</keyword>
<dbReference type="RefSeq" id="WP_047191190.1">
    <property type="nucleotide sequence ID" value="NZ_LCYG01000060.1"/>
</dbReference>
<dbReference type="SUPFAM" id="SSF53067">
    <property type="entry name" value="Actin-like ATPase domain"/>
    <property type="match status" value="2"/>
</dbReference>
<evidence type="ECO:0000256" key="9">
    <source>
        <dbReference type="RuleBase" id="RU003733"/>
    </source>
</evidence>
<evidence type="ECO:0000256" key="4">
    <source>
        <dbReference type="ARBA" id="ARBA00022741"/>
    </source>
</evidence>
<dbReference type="EMBL" id="LCYG01000060">
    <property type="protein sequence ID" value="KLK91151.1"/>
    <property type="molecule type" value="Genomic_DNA"/>
</dbReference>
<dbReference type="Gene3D" id="3.30.420.40">
    <property type="match status" value="2"/>
</dbReference>
<keyword evidence="5 8" id="KW-0418">Kinase</keyword>
<dbReference type="GO" id="GO:0005524">
    <property type="term" value="F:ATP binding"/>
    <property type="evidence" value="ECO:0007669"/>
    <property type="project" value="UniProtKB-UniRule"/>
</dbReference>
<dbReference type="HAMAP" id="MF_02220">
    <property type="entry name" value="XylB"/>
    <property type="match status" value="1"/>
</dbReference>
<dbReference type="InterPro" id="IPR018485">
    <property type="entry name" value="FGGY_C"/>
</dbReference>
<dbReference type="InterPro" id="IPR043129">
    <property type="entry name" value="ATPase_NBD"/>
</dbReference>
<sequence length="494" mass="53339">MSHYLGIDIGTSAVKAIVVDERQLAIAETEIPLAISRLSDFWSEQDPEGWWQAVQAAISHLRSRAPGAFADIKGVGLSGQMHGAVLLGENDRPLRPAILWNDGRSFREAEELERKYPDLSRALGVLPMPGLTAPKLLWLQRHEPETFRAARKVLLPKDYIRLKLTGRLATDMSDAAGTWWLDEAARSWSDEALAATGLDRSHMPALLEGSNPSGSLRPELAKEWGLRGEIVVAGGAGDVAAGAVGLGAIEDGAAFISLGTSGQLFVTTRAFSPAPEALVHSFCHALPDRWFQMAAMLNGASCLAWAAGLLKADIADLLRRTEDVYRKPSSLLFLPYLAGERTPHNDAYARGVFFGLSPETQRTDLVQAVLEGVAFSFADAKTCLEHAGTQLSYAGLIGGGSRSVFWARILANVLNIPLVRYEGSDKGPAFGAARLARLAATGEAPEAVCSAPAVLETIEPESHLAELYSPQIESFRRLYRALRPEFRHALTGGD</sequence>
<evidence type="ECO:0000256" key="5">
    <source>
        <dbReference type="ARBA" id="ARBA00022777"/>
    </source>
</evidence>
<dbReference type="PATRIC" id="fig|1225564.3.peg.5801"/>
<dbReference type="GO" id="GO:0004856">
    <property type="term" value="F:D-xylulokinase activity"/>
    <property type="evidence" value="ECO:0007669"/>
    <property type="project" value="UniProtKB-UniRule"/>
</dbReference>
<reference evidence="13 14" key="1">
    <citation type="submission" date="2015-05" db="EMBL/GenBank/DDBJ databases">
        <title>Draft genome sequence of Microvirga vignae strain BR3299, a novel nitrogen fixing bacteria isolated from Brazil semi-aired region.</title>
        <authorList>
            <person name="Zilli J.E."/>
            <person name="Passos S.R."/>
            <person name="Leite J."/>
            <person name="Baldani J.I."/>
            <person name="Xavier G.R."/>
            <person name="Rumjaneck N.G."/>
            <person name="Simoes-Araujo J.L."/>
        </authorList>
    </citation>
    <scope>NUCLEOTIDE SEQUENCE [LARGE SCALE GENOMIC DNA]</scope>
    <source>
        <strain evidence="13 14">BR3299</strain>
    </source>
</reference>
<dbReference type="PANTHER" id="PTHR43095">
    <property type="entry name" value="SUGAR KINASE"/>
    <property type="match status" value="1"/>
</dbReference>
<protein>
    <recommendedName>
        <fullName evidence="8 10">Xylulose kinase</fullName>
        <shortName evidence="8 10">Xylulokinase</shortName>
        <ecNumber evidence="8 10">2.7.1.17</ecNumber>
    </recommendedName>
</protein>
<evidence type="ECO:0000256" key="1">
    <source>
        <dbReference type="ARBA" id="ARBA00009156"/>
    </source>
</evidence>
<keyword evidence="3 8" id="KW-0808">Transferase</keyword>
<dbReference type="STRING" id="1225564.AA309_22150"/>
<feature type="binding site" evidence="8">
    <location>
        <begin position="81"/>
        <end position="82"/>
    </location>
    <ligand>
        <name>substrate</name>
    </ligand>
</feature>
<evidence type="ECO:0000256" key="7">
    <source>
        <dbReference type="ARBA" id="ARBA00023277"/>
    </source>
</evidence>
<dbReference type="GO" id="GO:0042732">
    <property type="term" value="P:D-xylose metabolic process"/>
    <property type="evidence" value="ECO:0007669"/>
    <property type="project" value="UniProtKB-KW"/>
</dbReference>
<keyword evidence="2 8" id="KW-0859">Xylose metabolism</keyword>
<feature type="domain" description="Carbohydrate kinase FGGY C-terminal" evidence="12">
    <location>
        <begin position="255"/>
        <end position="439"/>
    </location>
</feature>
<name>A0A0H1R8H5_9HYPH</name>
<dbReference type="InterPro" id="IPR050406">
    <property type="entry name" value="FGGY_Carb_Kinase"/>
</dbReference>
<keyword evidence="6 8" id="KW-0067">ATP-binding</keyword>
<evidence type="ECO:0000313" key="13">
    <source>
        <dbReference type="EMBL" id="KLK91151.1"/>
    </source>
</evidence>
<feature type="active site" description="Proton acceptor" evidence="8">
    <location>
        <position position="238"/>
    </location>
</feature>
<keyword evidence="7 8" id="KW-0119">Carbohydrate metabolism</keyword>
<comment type="similarity">
    <text evidence="1 8 9">Belongs to the FGGY kinase family.</text>
</comment>
<comment type="function">
    <text evidence="8">Catalyzes the phosphorylation of D-xylulose to D-xylulose 5-phosphate.</text>
</comment>
<dbReference type="OrthoDB" id="9805576at2"/>
<keyword evidence="14" id="KW-1185">Reference proteome</keyword>
<dbReference type="PROSITE" id="PS00445">
    <property type="entry name" value="FGGY_KINASES_2"/>
    <property type="match status" value="1"/>
</dbReference>
<evidence type="ECO:0000259" key="12">
    <source>
        <dbReference type="Pfam" id="PF02782"/>
    </source>
</evidence>
<dbReference type="Pfam" id="PF02782">
    <property type="entry name" value="FGGY_C"/>
    <property type="match status" value="1"/>
</dbReference>
<proteinExistence type="inferred from homology"/>
<dbReference type="PANTHER" id="PTHR43095:SF6">
    <property type="entry name" value="XYLULOSE KINASE"/>
    <property type="match status" value="1"/>
</dbReference>
<comment type="catalytic activity">
    <reaction evidence="8 10">
        <text>D-xylulose + ATP = D-xylulose 5-phosphate + ADP + H(+)</text>
        <dbReference type="Rhea" id="RHEA:10964"/>
        <dbReference type="ChEBI" id="CHEBI:15378"/>
        <dbReference type="ChEBI" id="CHEBI:17140"/>
        <dbReference type="ChEBI" id="CHEBI:30616"/>
        <dbReference type="ChEBI" id="CHEBI:57737"/>
        <dbReference type="ChEBI" id="CHEBI:456216"/>
        <dbReference type="EC" id="2.7.1.17"/>
    </reaction>
</comment>
<dbReference type="NCBIfam" id="TIGR01312">
    <property type="entry name" value="XylB"/>
    <property type="match status" value="1"/>
</dbReference>
<gene>
    <name evidence="8 10" type="primary">xylB</name>
    <name evidence="13" type="ORF">AA309_22150</name>
</gene>
<evidence type="ECO:0000259" key="11">
    <source>
        <dbReference type="Pfam" id="PF00370"/>
    </source>
</evidence>
<evidence type="ECO:0000313" key="14">
    <source>
        <dbReference type="Proteomes" id="UP000035489"/>
    </source>
</evidence>
<dbReference type="InterPro" id="IPR018483">
    <property type="entry name" value="Carb_kinase_FGGY_CS"/>
</dbReference>
<evidence type="ECO:0000256" key="3">
    <source>
        <dbReference type="ARBA" id="ARBA00022679"/>
    </source>
</evidence>
<dbReference type="Proteomes" id="UP000035489">
    <property type="component" value="Unassembled WGS sequence"/>
</dbReference>
<dbReference type="InterPro" id="IPR006000">
    <property type="entry name" value="Xylulokinase"/>
</dbReference>